<dbReference type="InterPro" id="IPR015421">
    <property type="entry name" value="PyrdxlP-dep_Trfase_major"/>
</dbReference>
<protein>
    <submittedName>
        <fullName evidence="8">Aspartate aminotransferase</fullName>
    </submittedName>
</protein>
<dbReference type="Gene3D" id="3.90.1150.10">
    <property type="entry name" value="Aspartate Aminotransferase, domain 1"/>
    <property type="match status" value="1"/>
</dbReference>
<dbReference type="GO" id="GO:0008483">
    <property type="term" value="F:transaminase activity"/>
    <property type="evidence" value="ECO:0007669"/>
    <property type="project" value="UniProtKB-KW"/>
</dbReference>
<gene>
    <name evidence="8" type="ORF">CV103_05280</name>
</gene>
<evidence type="ECO:0000256" key="3">
    <source>
        <dbReference type="ARBA" id="ARBA00022679"/>
    </source>
</evidence>
<keyword evidence="6" id="KW-0732">Signal</keyword>
<organism evidence="8 9">
    <name type="scientific">Edaphosphingomonas fennica</name>
    <dbReference type="NCBI Taxonomy" id="114404"/>
    <lineage>
        <taxon>Bacteria</taxon>
        <taxon>Pseudomonadati</taxon>
        <taxon>Pseudomonadota</taxon>
        <taxon>Alphaproteobacteria</taxon>
        <taxon>Sphingomonadales</taxon>
        <taxon>Rhizorhabdaceae</taxon>
        <taxon>Edaphosphingomonas</taxon>
    </lineage>
</organism>
<keyword evidence="4" id="KW-0663">Pyridoxal phosphate</keyword>
<dbReference type="PROSITE" id="PS51318">
    <property type="entry name" value="TAT"/>
    <property type="match status" value="1"/>
</dbReference>
<dbReference type="Pfam" id="PF00155">
    <property type="entry name" value="Aminotran_1_2"/>
    <property type="match status" value="1"/>
</dbReference>
<dbReference type="InterPro" id="IPR050106">
    <property type="entry name" value="HistidinolP_aminotransfase"/>
</dbReference>
<feature type="chain" id="PRO_5015395408" evidence="6">
    <location>
        <begin position="27"/>
        <end position="364"/>
    </location>
</feature>
<dbReference type="SUPFAM" id="SSF53383">
    <property type="entry name" value="PLP-dependent transferases"/>
    <property type="match status" value="1"/>
</dbReference>
<name>A0A2T4I608_9SPHN</name>
<evidence type="ECO:0000256" key="1">
    <source>
        <dbReference type="ARBA" id="ARBA00007970"/>
    </source>
</evidence>
<comment type="similarity">
    <text evidence="1">Belongs to the class-II pyridoxal-phosphate-dependent aminotransferase family. Histidinol-phosphate aminotransferase subfamily.</text>
</comment>
<dbReference type="EMBL" id="PHHF01000023">
    <property type="protein sequence ID" value="PTD25688.1"/>
    <property type="molecule type" value="Genomic_DNA"/>
</dbReference>
<accession>A0A2T4I608</accession>
<dbReference type="InterPro" id="IPR006311">
    <property type="entry name" value="TAT_signal"/>
</dbReference>
<dbReference type="AlphaFoldDB" id="A0A2T4I608"/>
<comment type="caution">
    <text evidence="8">The sequence shown here is derived from an EMBL/GenBank/DDBJ whole genome shotgun (WGS) entry which is preliminary data.</text>
</comment>
<evidence type="ECO:0000259" key="7">
    <source>
        <dbReference type="Pfam" id="PF00155"/>
    </source>
</evidence>
<evidence type="ECO:0000256" key="6">
    <source>
        <dbReference type="SAM" id="SignalP"/>
    </source>
</evidence>
<evidence type="ECO:0000256" key="5">
    <source>
        <dbReference type="ARBA" id="ARBA00029440"/>
    </source>
</evidence>
<dbReference type="Gene3D" id="3.40.640.10">
    <property type="entry name" value="Type I PLP-dependent aspartate aminotransferase-like (Major domain)"/>
    <property type="match status" value="1"/>
</dbReference>
<dbReference type="CDD" id="cd00609">
    <property type="entry name" value="AAT_like"/>
    <property type="match status" value="1"/>
</dbReference>
<comment type="pathway">
    <text evidence="5">Amino-acid biosynthesis.</text>
</comment>
<feature type="signal peptide" evidence="6">
    <location>
        <begin position="1"/>
        <end position="26"/>
    </location>
</feature>
<dbReference type="Proteomes" id="UP000241206">
    <property type="component" value="Unassembled WGS sequence"/>
</dbReference>
<dbReference type="PANTHER" id="PTHR43643:SF3">
    <property type="entry name" value="HISTIDINOL-PHOSPHATE AMINOTRANSFERASE"/>
    <property type="match status" value="1"/>
</dbReference>
<evidence type="ECO:0000313" key="9">
    <source>
        <dbReference type="Proteomes" id="UP000241206"/>
    </source>
</evidence>
<dbReference type="InterPro" id="IPR004839">
    <property type="entry name" value="Aminotransferase_I/II_large"/>
</dbReference>
<dbReference type="InterPro" id="IPR015424">
    <property type="entry name" value="PyrdxlP-dep_Trfase"/>
</dbReference>
<feature type="domain" description="Aminotransferase class I/classII large" evidence="7">
    <location>
        <begin position="34"/>
        <end position="357"/>
    </location>
</feature>
<evidence type="ECO:0000256" key="4">
    <source>
        <dbReference type="ARBA" id="ARBA00022898"/>
    </source>
</evidence>
<keyword evidence="2 8" id="KW-0032">Aminotransferase</keyword>
<dbReference type="InterPro" id="IPR015422">
    <property type="entry name" value="PyrdxlP-dep_Trfase_small"/>
</dbReference>
<keyword evidence="9" id="KW-1185">Reference proteome</keyword>
<sequence>MSRRGWLAAGGTALLAGAIGPGVAAAARPAGEPIRLNLNENAYGPSPRVGQAIAAHAQGIHRYVDQGEVDALTAQIAALEQVRPDQVVIGEVLEPLGLYLARQRASGAGGSGGIVYSTPGYTALVDAAAPLGGVAVGVPLNARLENDLPALARAVDDRTLAVNLVNPHNPSGTVNDRDQLDRFIRETARRTLVVIDEAYLEYDDFAAQSAIRHVREGANVLVFRTLAKIYGLAGLSIGYAVAPAPLAEGLRKAGIGAPHSLNRLALAAAGAALEDQRHIQDVRARTLAERARLTRALDELGLEHSDSRANFVFFKSPRAAALRQHLAAAGIAIARPFPPLDDWIRIAIGLPHENAAVIAALRGG</sequence>
<reference evidence="8 9" key="1">
    <citation type="submission" date="2017-11" db="EMBL/GenBank/DDBJ databases">
        <title>Sphingomonas oleivorans sp. nov., isolated from oil-contaminated soil.</title>
        <authorList>
            <person name="Wang L."/>
            <person name="Chen L."/>
        </authorList>
    </citation>
    <scope>NUCLEOTIDE SEQUENCE [LARGE SCALE GENOMIC DNA]</scope>
    <source>
        <strain evidence="8 9">K101</strain>
    </source>
</reference>
<dbReference type="GO" id="GO:0030170">
    <property type="term" value="F:pyridoxal phosphate binding"/>
    <property type="evidence" value="ECO:0007669"/>
    <property type="project" value="InterPro"/>
</dbReference>
<evidence type="ECO:0000313" key="8">
    <source>
        <dbReference type="EMBL" id="PTD25688.1"/>
    </source>
</evidence>
<evidence type="ECO:0000256" key="2">
    <source>
        <dbReference type="ARBA" id="ARBA00022576"/>
    </source>
</evidence>
<keyword evidence="3 8" id="KW-0808">Transferase</keyword>
<proteinExistence type="inferred from homology"/>
<dbReference type="PANTHER" id="PTHR43643">
    <property type="entry name" value="HISTIDINOL-PHOSPHATE AMINOTRANSFERASE 2"/>
    <property type="match status" value="1"/>
</dbReference>